<dbReference type="STRING" id="438753.AZC_0500"/>
<gene>
    <name evidence="2" type="ordered locus">AZC_0500</name>
</gene>
<reference evidence="2 3" key="4">
    <citation type="journal article" date="2009" name="Appl. Environ. Microbiol.">
        <title>Comparative genome-wide transcriptional profiling of Azorhizobium caulinodans ORS571 grown under free-living and symbiotic conditions.</title>
        <authorList>
            <person name="Tsukada S."/>
            <person name="Aono T."/>
            <person name="Akiba N."/>
            <person name="Lee KB."/>
            <person name="Liu CT."/>
            <person name="Toyazaki H."/>
            <person name="Oyaizu H."/>
        </authorList>
    </citation>
    <scope>NUCLEOTIDE SEQUENCE [LARGE SCALE GENOMIC DNA]</scope>
    <source>
        <strain evidence="3">ATCC 43989 / DSM 5975 / JCM 20966 / LMG 6465 / NBRC 14845 / NCIMB 13405 / ORS 571</strain>
    </source>
</reference>
<dbReference type="CDD" id="cd00564">
    <property type="entry name" value="TMP_TenI"/>
    <property type="match status" value="1"/>
</dbReference>
<reference evidence="2 3" key="6">
    <citation type="journal article" date="2011" name="Appl. Environ. Microbiol.">
        <title>Involvement of the azorhizobial chromosome partition gene (parA) in the onset of bacteroid differentiation during Sesbania rostrata stem nodule development.</title>
        <authorList>
            <person name="Liu CT."/>
            <person name="Lee KB."/>
            <person name="Wang YS."/>
            <person name="Peng MH."/>
            <person name="Lee KT."/>
            <person name="Suzuki S."/>
            <person name="Suzuki T."/>
            <person name="Oyaizu H."/>
        </authorList>
    </citation>
    <scope>NUCLEOTIDE SEQUENCE [LARGE SCALE GENOMIC DNA]</scope>
    <source>
        <strain evidence="3">ATCC 43989 / DSM 5975 / JCM 20966 / LMG 6465 / NBRC 14845 / NCIMB 13405 / ORS 571</strain>
    </source>
</reference>
<dbReference type="HOGENOM" id="CLU_018272_3_1_5"/>
<reference evidence="2 3" key="1">
    <citation type="journal article" date="2007" name="Appl. Environ. Microbiol.">
        <title>Rhizobial factors required for stem nodule maturation and maintenance in Sesbania rostrata-Azorhizobium caulinodans ORS571 symbiosis.</title>
        <authorList>
            <person name="Suzuki S."/>
            <person name="Aono T."/>
            <person name="Lee KB."/>
            <person name="Suzuki T."/>
            <person name="Liu CT."/>
            <person name="Miwa H."/>
            <person name="Wakao S."/>
            <person name="Iki T."/>
            <person name="Oyaizu H."/>
        </authorList>
    </citation>
    <scope>NUCLEOTIDE SEQUENCE [LARGE SCALE GENOMIC DNA]</scope>
    <source>
        <strain evidence="3">ATCC 43989 / DSM 5975 / JCM 20966 / LMG 6465 / NBRC 14845 / NCIMB 13405 / ORS 571</strain>
    </source>
</reference>
<proteinExistence type="predicted"/>
<name>A8IM70_AZOC5</name>
<reference evidence="2 3" key="5">
    <citation type="journal article" date="2010" name="Appl. Environ. Microbiol.">
        <title>phrR-like gene praR of Azorhizobium caulinodans ORS571 is essential for symbiosis with Sesbania rostrata and is involved in expression of reb genes.</title>
        <authorList>
            <person name="Akiba N."/>
            <person name="Aono T."/>
            <person name="Toyazaki H."/>
            <person name="Sato S."/>
            <person name="Oyaizu H."/>
        </authorList>
    </citation>
    <scope>NUCLEOTIDE SEQUENCE [LARGE SCALE GENOMIC DNA]</scope>
    <source>
        <strain evidence="3">ATCC 43989 / DSM 5975 / JCM 20966 / LMG 6465 / NBRC 14845 / NCIMB 13405 / ORS 571</strain>
    </source>
</reference>
<accession>A8IM70</accession>
<evidence type="ECO:0000259" key="1">
    <source>
        <dbReference type="Pfam" id="PF02581"/>
    </source>
</evidence>
<reference evidence="3" key="2">
    <citation type="submission" date="2007-04" db="EMBL/GenBank/DDBJ databases">
        <title>Complete genome sequence of the nitrogen-fixing bacterium Azorhizobium caulinodans ORS571.</title>
        <authorList>
            <person name="Lee K.B."/>
            <person name="Backer P.D."/>
            <person name="Aono T."/>
            <person name="Liu C.T."/>
            <person name="Suzuki S."/>
            <person name="Suzuki T."/>
            <person name="Kaneko T."/>
            <person name="Yamada M."/>
            <person name="Tabata S."/>
            <person name="Kupfer D.M."/>
            <person name="Najar F.Z."/>
            <person name="Wiley G.B."/>
            <person name="Roe B."/>
            <person name="Binnewies T."/>
            <person name="Ussery D."/>
            <person name="Vereecke D."/>
            <person name="Gevers D."/>
            <person name="Holsters M."/>
            <person name="Oyaizu H."/>
        </authorList>
    </citation>
    <scope>NUCLEOTIDE SEQUENCE [LARGE SCALE GENOMIC DNA]</scope>
    <source>
        <strain evidence="3">ATCC 43989 / DSM 5975 / JCM 20966 / LMG 6465 / NBRC 14845 / NCIMB 13405 / ORS 571</strain>
    </source>
</reference>
<dbReference type="EMBL" id="AP009384">
    <property type="protein sequence ID" value="BAF86498.1"/>
    <property type="molecule type" value="Genomic_DNA"/>
</dbReference>
<dbReference type="Gene3D" id="3.20.20.70">
    <property type="entry name" value="Aldolase class I"/>
    <property type="match status" value="1"/>
</dbReference>
<feature type="domain" description="Thiamine phosphate synthase/TenI" evidence="1">
    <location>
        <begin position="46"/>
        <end position="202"/>
    </location>
</feature>
<dbReference type="AlphaFoldDB" id="A8IM70"/>
<protein>
    <submittedName>
        <fullName evidence="2">Putative thiamine-phosphate pyrophosphorylase</fullName>
    </submittedName>
</protein>
<reference evidence="2 3" key="3">
    <citation type="journal article" date="2008" name="BMC Genomics">
        <title>The genome of the versatile nitrogen fixer Azorhizobium caulinodans ORS571.</title>
        <authorList>
            <person name="Lee KB."/>
            <person name="Backer P.D."/>
            <person name="Aono T."/>
            <person name="Liu CT."/>
            <person name="Suzuki S."/>
            <person name="Suzuki T."/>
            <person name="Kaneko T."/>
            <person name="Yamada M."/>
            <person name="Tabata S."/>
            <person name="Kupfer D.M."/>
            <person name="Najar F.Z."/>
            <person name="Wiley G.B."/>
            <person name="Roe B."/>
            <person name="Binnewies T.T."/>
            <person name="Ussery D.W."/>
            <person name="D'Haeze W."/>
            <person name="Herder J.D."/>
            <person name="Gevers D."/>
            <person name="Vereecke D."/>
            <person name="Holsters M."/>
            <person name="Oyaizu H."/>
        </authorList>
    </citation>
    <scope>NUCLEOTIDE SEQUENCE [LARGE SCALE GENOMIC DNA]</scope>
    <source>
        <strain evidence="3">ATCC 43989 / DSM 5975 / JCM 20966 / LMG 6465 / NBRC 14845 / NCIMB 13405 / ORS 571</strain>
    </source>
</reference>
<dbReference type="Pfam" id="PF02581">
    <property type="entry name" value="TMP-TENI"/>
    <property type="match status" value="1"/>
</dbReference>
<organism evidence="2 3">
    <name type="scientific">Azorhizobium caulinodans (strain ATCC 43989 / DSM 5975 / JCM 20966 / LMG 6465 / NBRC 14845 / NCIMB 13405 / ORS 571)</name>
    <dbReference type="NCBI Taxonomy" id="438753"/>
    <lineage>
        <taxon>Bacteria</taxon>
        <taxon>Pseudomonadati</taxon>
        <taxon>Pseudomonadota</taxon>
        <taxon>Alphaproteobacteria</taxon>
        <taxon>Hyphomicrobiales</taxon>
        <taxon>Xanthobacteraceae</taxon>
        <taxon>Azorhizobium</taxon>
    </lineage>
</organism>
<dbReference type="Proteomes" id="UP000000270">
    <property type="component" value="Chromosome"/>
</dbReference>
<evidence type="ECO:0000313" key="3">
    <source>
        <dbReference type="Proteomes" id="UP000000270"/>
    </source>
</evidence>
<dbReference type="KEGG" id="azc:AZC_0500"/>
<dbReference type="SUPFAM" id="SSF51391">
    <property type="entry name" value="Thiamin phosphate synthase"/>
    <property type="match status" value="1"/>
</dbReference>
<dbReference type="InterPro" id="IPR036206">
    <property type="entry name" value="ThiamineP_synth_sf"/>
</dbReference>
<evidence type="ECO:0000313" key="2">
    <source>
        <dbReference type="EMBL" id="BAF86498.1"/>
    </source>
</evidence>
<sequence length="236" mass="23611">MPSGPASERAGCPSFACFLAEPVIMPTEPEIPRCRLMLVLPPTLSAAEAIACMGAGDVAAVIVTTPAGDETAAKAQLSELCTATQAAGVAFLLADRVELASDIGADGVHLGSYAALKRALPAVKPGGIAGIGLEGRHEAMEAGEAGADYVLFGARDGSGPIEPVVELVSWWAEVFEVPCVGVATTVEDARAIAVAGADFVALAAVPAGPDGPALVADVERAVAAVDRTVADATPKA</sequence>
<keyword evidence="3" id="KW-1185">Reference proteome</keyword>
<dbReference type="GO" id="GO:0009228">
    <property type="term" value="P:thiamine biosynthetic process"/>
    <property type="evidence" value="ECO:0007669"/>
    <property type="project" value="UniProtKB-KW"/>
</dbReference>
<dbReference type="InterPro" id="IPR013785">
    <property type="entry name" value="Aldolase_TIM"/>
</dbReference>
<dbReference type="InterPro" id="IPR022998">
    <property type="entry name" value="ThiamineP_synth_TenI"/>
</dbReference>
<dbReference type="eggNOG" id="COG0352">
    <property type="taxonomic scope" value="Bacteria"/>
</dbReference>